<name>A0AAW0ARZ0_9AGAR</name>
<sequence>MVLARNFDEALLNSNQRLDHLGHLHSKLLRQLAQRALDKKNEALLLFLIDQALKVLEPARFLRRLSMRLRKSYPLAVVNVEAPRNLQRQLAFWFNAWRPIVHQLQALVFTMQVLTTSTTTTMTTIMTRSQTIPSSILLLGDLPCDRFLFTLTRMIPHHLLSLPHRIPSNPFHLAPVVDSGVSSLTRLPLHHHLLHGNRITADNSDSHRWLKRRSHPLMKLLSLQLQLVRVVVVVVLTIRRVLMTMGTAGCGRVPLER</sequence>
<dbReference type="AlphaFoldDB" id="A0AAW0ARZ0"/>
<proteinExistence type="predicted"/>
<protein>
    <submittedName>
        <fullName evidence="1">Uncharacterized protein</fullName>
    </submittedName>
</protein>
<comment type="caution">
    <text evidence="1">The sequence shown here is derived from an EMBL/GenBank/DDBJ whole genome shotgun (WGS) entry which is preliminary data.</text>
</comment>
<dbReference type="Proteomes" id="UP001362999">
    <property type="component" value="Unassembled WGS sequence"/>
</dbReference>
<evidence type="ECO:0000313" key="2">
    <source>
        <dbReference type="Proteomes" id="UP001362999"/>
    </source>
</evidence>
<gene>
    <name evidence="1" type="ORF">R3P38DRAFT_2786525</name>
</gene>
<dbReference type="EMBL" id="JAWWNJ010000052">
    <property type="protein sequence ID" value="KAK7016166.1"/>
    <property type="molecule type" value="Genomic_DNA"/>
</dbReference>
<accession>A0AAW0ARZ0</accession>
<reference evidence="1 2" key="1">
    <citation type="journal article" date="2024" name="J Genomics">
        <title>Draft genome sequencing and assembly of Favolaschia claudopus CIRM-BRFM 2984 isolated from oak limbs.</title>
        <authorList>
            <person name="Navarro D."/>
            <person name="Drula E."/>
            <person name="Chaduli D."/>
            <person name="Cazenave R."/>
            <person name="Ahrendt S."/>
            <person name="Wang J."/>
            <person name="Lipzen A."/>
            <person name="Daum C."/>
            <person name="Barry K."/>
            <person name="Grigoriev I.V."/>
            <person name="Favel A."/>
            <person name="Rosso M.N."/>
            <person name="Martin F."/>
        </authorList>
    </citation>
    <scope>NUCLEOTIDE SEQUENCE [LARGE SCALE GENOMIC DNA]</scope>
    <source>
        <strain evidence="1 2">CIRM-BRFM 2984</strain>
    </source>
</reference>
<organism evidence="1 2">
    <name type="scientific">Favolaschia claudopus</name>
    <dbReference type="NCBI Taxonomy" id="2862362"/>
    <lineage>
        <taxon>Eukaryota</taxon>
        <taxon>Fungi</taxon>
        <taxon>Dikarya</taxon>
        <taxon>Basidiomycota</taxon>
        <taxon>Agaricomycotina</taxon>
        <taxon>Agaricomycetes</taxon>
        <taxon>Agaricomycetidae</taxon>
        <taxon>Agaricales</taxon>
        <taxon>Marasmiineae</taxon>
        <taxon>Mycenaceae</taxon>
        <taxon>Favolaschia</taxon>
    </lineage>
</organism>
<keyword evidence="2" id="KW-1185">Reference proteome</keyword>
<evidence type="ECO:0000313" key="1">
    <source>
        <dbReference type="EMBL" id="KAK7016166.1"/>
    </source>
</evidence>